<dbReference type="Pfam" id="PF13424">
    <property type="entry name" value="TPR_12"/>
    <property type="match status" value="2"/>
</dbReference>
<name>X6NZ29_RETFI</name>
<feature type="repeat" description="TPR" evidence="3">
    <location>
        <begin position="236"/>
        <end position="269"/>
    </location>
</feature>
<dbReference type="PANTHER" id="PTHR45641">
    <property type="entry name" value="TETRATRICOPEPTIDE REPEAT PROTEIN (AFU_ORTHOLOGUE AFUA_6G03870)"/>
    <property type="match status" value="1"/>
</dbReference>
<evidence type="ECO:0000313" key="5">
    <source>
        <dbReference type="EMBL" id="ETO30532.1"/>
    </source>
</evidence>
<dbReference type="InterPro" id="IPR011990">
    <property type="entry name" value="TPR-like_helical_dom_sf"/>
</dbReference>
<feature type="repeat" description="TPR" evidence="3">
    <location>
        <begin position="362"/>
        <end position="395"/>
    </location>
</feature>
<feature type="repeat" description="TPR" evidence="3">
    <location>
        <begin position="278"/>
        <end position="311"/>
    </location>
</feature>
<dbReference type="EMBL" id="ASPP01005435">
    <property type="protein sequence ID" value="ETO30532.1"/>
    <property type="molecule type" value="Genomic_DNA"/>
</dbReference>
<dbReference type="PANTHER" id="PTHR45641:SF1">
    <property type="entry name" value="AAA+ ATPASE DOMAIN-CONTAINING PROTEIN"/>
    <property type="match status" value="1"/>
</dbReference>
<evidence type="ECO:0000256" key="3">
    <source>
        <dbReference type="PROSITE-ProRule" id="PRU00339"/>
    </source>
</evidence>
<evidence type="ECO:0000256" key="2">
    <source>
        <dbReference type="ARBA" id="ARBA00022803"/>
    </source>
</evidence>
<comment type="caution">
    <text evidence="5">The sequence shown here is derived from an EMBL/GenBank/DDBJ whole genome shotgun (WGS) entry which is preliminary data.</text>
</comment>
<feature type="compositionally biased region" description="Basic and acidic residues" evidence="4">
    <location>
        <begin position="25"/>
        <end position="35"/>
    </location>
</feature>
<dbReference type="Pfam" id="PF00515">
    <property type="entry name" value="TPR_1"/>
    <property type="match status" value="1"/>
</dbReference>
<dbReference type="SMART" id="SM00028">
    <property type="entry name" value="TPR"/>
    <property type="match status" value="5"/>
</dbReference>
<dbReference type="PROSITE" id="PS50293">
    <property type="entry name" value="TPR_REGION"/>
    <property type="match status" value="2"/>
</dbReference>
<feature type="repeat" description="TPR" evidence="3">
    <location>
        <begin position="320"/>
        <end position="353"/>
    </location>
</feature>
<sequence>MSSKLSLDDEIALLTTTDKSSGYVEPEKTTEKKLEQVQNENNNEDRLEALDFKKHWNRNWRKANVEAAKVVKQMMNDNEQGMIIIAYRTSEWREDVSSSSPSSFIQLIRNDNVIKKQYRNYWMYVIKGKLITLENVTIDGNVYIVNCELKSKENTAITTQMIITKNAMIDKKWKECVSVIEWDMKAHYEIPLKLDDFEKKDEEYASKKLLNESLNYLQKYLKFCIKNFGLNHPYIAISYNMIGLTYNDKEEYNDAIKYFEKALQILLNIFGINYPFVSQLYFNLANTYSDKSEYDASILYYQKSLTIRFNIFGNIHEDIANSYYGLGCVYEIKGENDQAIQFFEKTLQIRLLIFDVHHNDVAKTYFSLGNVYQSSNQLDKAIQFYEKSLDIRLHILDFNHKDIADTYYNLGCSYDDNKQYDQAIQSHQNSLKIRKHLFGNFNEGITDPCWNLGCIYEVIGDKKTASTFFEESWKWNLYDNQIILWFVCQFSNLIYTNESSYFGSD</sequence>
<dbReference type="Gene3D" id="1.25.40.10">
    <property type="entry name" value="Tetratricopeptide repeat domain"/>
    <property type="match status" value="2"/>
</dbReference>
<dbReference type="PROSITE" id="PS50005">
    <property type="entry name" value="TPR"/>
    <property type="match status" value="5"/>
</dbReference>
<evidence type="ECO:0000313" key="6">
    <source>
        <dbReference type="Proteomes" id="UP000023152"/>
    </source>
</evidence>
<dbReference type="SUPFAM" id="SSF48452">
    <property type="entry name" value="TPR-like"/>
    <property type="match status" value="2"/>
</dbReference>
<keyword evidence="6" id="KW-1185">Reference proteome</keyword>
<feature type="region of interest" description="Disordered" evidence="4">
    <location>
        <begin position="18"/>
        <end position="41"/>
    </location>
</feature>
<evidence type="ECO:0000256" key="1">
    <source>
        <dbReference type="ARBA" id="ARBA00022737"/>
    </source>
</evidence>
<evidence type="ECO:0000256" key="4">
    <source>
        <dbReference type="SAM" id="MobiDB-lite"/>
    </source>
</evidence>
<proteinExistence type="predicted"/>
<keyword evidence="2 3" id="KW-0802">TPR repeat</keyword>
<keyword evidence="1" id="KW-0677">Repeat</keyword>
<dbReference type="Proteomes" id="UP000023152">
    <property type="component" value="Unassembled WGS sequence"/>
</dbReference>
<feature type="repeat" description="TPR" evidence="3">
    <location>
        <begin position="404"/>
        <end position="437"/>
    </location>
</feature>
<reference evidence="5 6" key="1">
    <citation type="journal article" date="2013" name="Curr. Biol.">
        <title>The Genome of the Foraminiferan Reticulomyxa filosa.</title>
        <authorList>
            <person name="Glockner G."/>
            <person name="Hulsmann N."/>
            <person name="Schleicher M."/>
            <person name="Noegel A.A."/>
            <person name="Eichinger L."/>
            <person name="Gallinger C."/>
            <person name="Pawlowski J."/>
            <person name="Sierra R."/>
            <person name="Euteneuer U."/>
            <person name="Pillet L."/>
            <person name="Moustafa A."/>
            <person name="Platzer M."/>
            <person name="Groth M."/>
            <person name="Szafranski K."/>
            <person name="Schliwa M."/>
        </authorList>
    </citation>
    <scope>NUCLEOTIDE SEQUENCE [LARGE SCALE GENOMIC DNA]</scope>
</reference>
<dbReference type="OrthoDB" id="1926212at2759"/>
<protein>
    <submittedName>
        <fullName evidence="5">Uncharacterized protein</fullName>
    </submittedName>
</protein>
<accession>X6NZ29</accession>
<dbReference type="AlphaFoldDB" id="X6NZ29"/>
<organism evidence="5 6">
    <name type="scientific">Reticulomyxa filosa</name>
    <dbReference type="NCBI Taxonomy" id="46433"/>
    <lineage>
        <taxon>Eukaryota</taxon>
        <taxon>Sar</taxon>
        <taxon>Rhizaria</taxon>
        <taxon>Retaria</taxon>
        <taxon>Foraminifera</taxon>
        <taxon>Monothalamids</taxon>
        <taxon>Reticulomyxidae</taxon>
        <taxon>Reticulomyxa</taxon>
    </lineage>
</organism>
<gene>
    <name evidence="5" type="ORF">RFI_06588</name>
</gene>
<dbReference type="InterPro" id="IPR019734">
    <property type="entry name" value="TPR_rpt"/>
</dbReference>